<name>A0A815YWP0_9BILA</name>
<organism evidence="2 4">
    <name type="scientific">Didymodactylos carnosus</name>
    <dbReference type="NCBI Taxonomy" id="1234261"/>
    <lineage>
        <taxon>Eukaryota</taxon>
        <taxon>Metazoa</taxon>
        <taxon>Spiralia</taxon>
        <taxon>Gnathifera</taxon>
        <taxon>Rotifera</taxon>
        <taxon>Eurotatoria</taxon>
        <taxon>Bdelloidea</taxon>
        <taxon>Philodinida</taxon>
        <taxon>Philodinidae</taxon>
        <taxon>Didymodactylos</taxon>
    </lineage>
</organism>
<evidence type="ECO:0000256" key="1">
    <source>
        <dbReference type="SAM" id="MobiDB-lite"/>
    </source>
</evidence>
<dbReference type="EMBL" id="CAJOBC010096641">
    <property type="protein sequence ID" value="CAF4441640.1"/>
    <property type="molecule type" value="Genomic_DNA"/>
</dbReference>
<sequence length="200" mass="23068">MRPSTTRGLWDRLILGQYSDNDRDKLPKLVNQIPIVLTKNKEKISQTSTQIRQPTFERPRHLSDPDTRATTTFERPRHRSETINKAASQQLLNAIFEEFDILLADALPAADDLCQFNAVKDKLIDSNLMKQNDLLQNQITGLEARLSSLEQLESDSNIIRMGNIGLQLRNKLIRFIKPDLSYRTARDTFLCWKQKSCTKN</sequence>
<proteinExistence type="predicted"/>
<gene>
    <name evidence="2" type="ORF">GPM918_LOCUS40761</name>
    <name evidence="3" type="ORF">SRO942_LOCUS41739</name>
</gene>
<reference evidence="2" key="1">
    <citation type="submission" date="2021-02" db="EMBL/GenBank/DDBJ databases">
        <authorList>
            <person name="Nowell W R."/>
        </authorList>
    </citation>
    <scope>NUCLEOTIDE SEQUENCE</scope>
</reference>
<evidence type="ECO:0000313" key="3">
    <source>
        <dbReference type="EMBL" id="CAF4441640.1"/>
    </source>
</evidence>
<accession>A0A815YWP0</accession>
<dbReference type="AlphaFoldDB" id="A0A815YWP0"/>
<feature type="region of interest" description="Disordered" evidence="1">
    <location>
        <begin position="44"/>
        <end position="79"/>
    </location>
</feature>
<dbReference type="EMBL" id="CAJNOQ010030750">
    <property type="protein sequence ID" value="CAF1576437.1"/>
    <property type="molecule type" value="Genomic_DNA"/>
</dbReference>
<evidence type="ECO:0000313" key="2">
    <source>
        <dbReference type="EMBL" id="CAF1576437.1"/>
    </source>
</evidence>
<keyword evidence="4" id="KW-1185">Reference proteome</keyword>
<dbReference type="Proteomes" id="UP000681722">
    <property type="component" value="Unassembled WGS sequence"/>
</dbReference>
<evidence type="ECO:0000313" key="4">
    <source>
        <dbReference type="Proteomes" id="UP000663829"/>
    </source>
</evidence>
<dbReference type="OrthoDB" id="10129458at2759"/>
<comment type="caution">
    <text evidence="2">The sequence shown here is derived from an EMBL/GenBank/DDBJ whole genome shotgun (WGS) entry which is preliminary data.</text>
</comment>
<feature type="compositionally biased region" description="Basic and acidic residues" evidence="1">
    <location>
        <begin position="55"/>
        <end position="67"/>
    </location>
</feature>
<protein>
    <submittedName>
        <fullName evidence="2">Uncharacterized protein</fullName>
    </submittedName>
</protein>
<dbReference type="Proteomes" id="UP000663829">
    <property type="component" value="Unassembled WGS sequence"/>
</dbReference>